<reference evidence="1 2" key="2">
    <citation type="journal article" date="2022" name="Mol. Ecol. Resour.">
        <title>The genomes of chicory, endive, great burdock and yacon provide insights into Asteraceae paleo-polyploidization history and plant inulin production.</title>
        <authorList>
            <person name="Fan W."/>
            <person name="Wang S."/>
            <person name="Wang H."/>
            <person name="Wang A."/>
            <person name="Jiang F."/>
            <person name="Liu H."/>
            <person name="Zhao H."/>
            <person name="Xu D."/>
            <person name="Zhang Y."/>
        </authorList>
    </citation>
    <scope>NUCLEOTIDE SEQUENCE [LARGE SCALE GENOMIC DNA]</scope>
    <source>
        <strain evidence="2">cv. Punajuju</strain>
        <tissue evidence="1">Leaves</tissue>
    </source>
</reference>
<gene>
    <name evidence="1" type="ORF">L2E82_33857</name>
</gene>
<comment type="caution">
    <text evidence="1">The sequence shown here is derived from an EMBL/GenBank/DDBJ whole genome shotgun (WGS) entry which is preliminary data.</text>
</comment>
<keyword evidence="2" id="KW-1185">Reference proteome</keyword>
<name>A0ACB9BL60_CICIN</name>
<organism evidence="1 2">
    <name type="scientific">Cichorium intybus</name>
    <name type="common">Chicory</name>
    <dbReference type="NCBI Taxonomy" id="13427"/>
    <lineage>
        <taxon>Eukaryota</taxon>
        <taxon>Viridiplantae</taxon>
        <taxon>Streptophyta</taxon>
        <taxon>Embryophyta</taxon>
        <taxon>Tracheophyta</taxon>
        <taxon>Spermatophyta</taxon>
        <taxon>Magnoliopsida</taxon>
        <taxon>eudicotyledons</taxon>
        <taxon>Gunneridae</taxon>
        <taxon>Pentapetalae</taxon>
        <taxon>asterids</taxon>
        <taxon>campanulids</taxon>
        <taxon>Asterales</taxon>
        <taxon>Asteraceae</taxon>
        <taxon>Cichorioideae</taxon>
        <taxon>Cichorieae</taxon>
        <taxon>Cichoriinae</taxon>
        <taxon>Cichorium</taxon>
    </lineage>
</organism>
<accession>A0ACB9BL60</accession>
<reference evidence="2" key="1">
    <citation type="journal article" date="2022" name="Mol. Ecol. Resour.">
        <title>The genomes of chicory, endive, great burdock and yacon provide insights into Asteraceae palaeo-polyploidization history and plant inulin production.</title>
        <authorList>
            <person name="Fan W."/>
            <person name="Wang S."/>
            <person name="Wang H."/>
            <person name="Wang A."/>
            <person name="Jiang F."/>
            <person name="Liu H."/>
            <person name="Zhao H."/>
            <person name="Xu D."/>
            <person name="Zhang Y."/>
        </authorList>
    </citation>
    <scope>NUCLEOTIDE SEQUENCE [LARGE SCALE GENOMIC DNA]</scope>
    <source>
        <strain evidence="2">cv. Punajuju</strain>
    </source>
</reference>
<sequence>MSTKTRIQQEQAATEIQQKWRSAELEVKTEVGSVGFAVITISNPPVNAFSVLIIAWLKEKIEQAMSRNDVKAIVFTGNLSLLHDLSDYVDCENKQVLGKMAELLASSNANKKGCHAPKLGKQGKNG</sequence>
<protein>
    <submittedName>
        <fullName evidence="1">Uncharacterized protein</fullName>
    </submittedName>
</protein>
<proteinExistence type="predicted"/>
<evidence type="ECO:0000313" key="2">
    <source>
        <dbReference type="Proteomes" id="UP001055811"/>
    </source>
</evidence>
<dbReference type="Proteomes" id="UP001055811">
    <property type="component" value="Linkage Group LG06"/>
</dbReference>
<dbReference type="EMBL" id="CM042014">
    <property type="protein sequence ID" value="KAI3722776.1"/>
    <property type="molecule type" value="Genomic_DNA"/>
</dbReference>
<evidence type="ECO:0000313" key="1">
    <source>
        <dbReference type="EMBL" id="KAI3722776.1"/>
    </source>
</evidence>